<dbReference type="RefSeq" id="WP_381525283.1">
    <property type="nucleotide sequence ID" value="NZ_JBHULN010000012.1"/>
</dbReference>
<name>A0ABW5M6U0_9BACT</name>
<proteinExistence type="predicted"/>
<dbReference type="Proteomes" id="UP001597469">
    <property type="component" value="Unassembled WGS sequence"/>
</dbReference>
<sequence length="133" mass="15248">MFSCDSKPTFTEKDITGAWATDSIFEYTNGFVEKKALNDPDQNIIYAYDSNGGLTMKKEDEQRQFQYQIVDGDSLVYRDASGMFMSGYRILALSAHKLVLRKNRKPMFPGPNQQVYEIRQFSPVKAESQQPAR</sequence>
<evidence type="ECO:0000313" key="1">
    <source>
        <dbReference type="EMBL" id="MFD2572690.1"/>
    </source>
</evidence>
<reference evidence="2" key="1">
    <citation type="journal article" date="2019" name="Int. J. Syst. Evol. Microbiol.">
        <title>The Global Catalogue of Microorganisms (GCM) 10K type strain sequencing project: providing services to taxonomists for standard genome sequencing and annotation.</title>
        <authorList>
            <consortium name="The Broad Institute Genomics Platform"/>
            <consortium name="The Broad Institute Genome Sequencing Center for Infectious Disease"/>
            <person name="Wu L."/>
            <person name="Ma J."/>
        </authorList>
    </citation>
    <scope>NUCLEOTIDE SEQUENCE [LARGE SCALE GENOMIC DNA]</scope>
    <source>
        <strain evidence="2">KCTC 42805</strain>
    </source>
</reference>
<accession>A0ABW5M6U0</accession>
<keyword evidence="2" id="KW-1185">Reference proteome</keyword>
<gene>
    <name evidence="1" type="ORF">ACFSUS_18770</name>
</gene>
<protein>
    <recommendedName>
        <fullName evidence="3">Lipocalin-like domain-containing protein</fullName>
    </recommendedName>
</protein>
<comment type="caution">
    <text evidence="1">The sequence shown here is derived from an EMBL/GenBank/DDBJ whole genome shotgun (WGS) entry which is preliminary data.</text>
</comment>
<dbReference type="EMBL" id="JBHULN010000012">
    <property type="protein sequence ID" value="MFD2572690.1"/>
    <property type="molecule type" value="Genomic_DNA"/>
</dbReference>
<organism evidence="1 2">
    <name type="scientific">Spirosoma soli</name>
    <dbReference type="NCBI Taxonomy" id="1770529"/>
    <lineage>
        <taxon>Bacteria</taxon>
        <taxon>Pseudomonadati</taxon>
        <taxon>Bacteroidota</taxon>
        <taxon>Cytophagia</taxon>
        <taxon>Cytophagales</taxon>
        <taxon>Cytophagaceae</taxon>
        <taxon>Spirosoma</taxon>
    </lineage>
</organism>
<evidence type="ECO:0008006" key="3">
    <source>
        <dbReference type="Google" id="ProtNLM"/>
    </source>
</evidence>
<evidence type="ECO:0000313" key="2">
    <source>
        <dbReference type="Proteomes" id="UP001597469"/>
    </source>
</evidence>